<dbReference type="RefSeq" id="WP_342687961.1">
    <property type="nucleotide sequence ID" value="NZ_JAZBJM010000014.1"/>
</dbReference>
<dbReference type="NCBIfam" id="NF002049">
    <property type="entry name" value="PRK00881.1"/>
    <property type="match status" value="1"/>
</dbReference>
<keyword evidence="7 10" id="KW-0511">Multifunctional enzyme</keyword>
<dbReference type="GO" id="GO:0004643">
    <property type="term" value="F:phosphoribosylaminoimidazolecarboxamide formyltransferase activity"/>
    <property type="evidence" value="ECO:0007669"/>
    <property type="project" value="UniProtKB-UniRule"/>
</dbReference>
<dbReference type="GO" id="GO:0006189">
    <property type="term" value="P:'de novo' IMP biosynthetic process"/>
    <property type="evidence" value="ECO:0007669"/>
    <property type="project" value="UniProtKB-UniRule"/>
</dbReference>
<dbReference type="SMART" id="SM00851">
    <property type="entry name" value="MGS"/>
    <property type="match status" value="1"/>
</dbReference>
<evidence type="ECO:0000313" key="14">
    <source>
        <dbReference type="Proteomes" id="UP001388259"/>
    </source>
</evidence>
<keyword evidence="15" id="KW-1185">Reference proteome</keyword>
<dbReference type="SUPFAM" id="SSF53927">
    <property type="entry name" value="Cytidine deaminase-like"/>
    <property type="match status" value="1"/>
</dbReference>
<proteinExistence type="inferred from homology"/>
<dbReference type="InterPro" id="IPR011607">
    <property type="entry name" value="MGS-like_dom"/>
</dbReference>
<protein>
    <recommendedName>
        <fullName evidence="10">Bifunctional purine biosynthesis protein PurH</fullName>
    </recommendedName>
    <domain>
        <recommendedName>
            <fullName evidence="10">Phosphoribosylaminoimidazolecarboxamide formyltransferase</fullName>
            <ecNumber evidence="10">2.1.2.3</ecNumber>
        </recommendedName>
        <alternativeName>
            <fullName evidence="10">AICAR transformylase</fullName>
        </alternativeName>
    </domain>
    <domain>
        <recommendedName>
            <fullName evidence="10">IMP cyclohydrolase</fullName>
            <ecNumber evidence="10">3.5.4.10</ecNumber>
        </recommendedName>
        <alternativeName>
            <fullName evidence="10">ATIC</fullName>
        </alternativeName>
        <alternativeName>
            <fullName evidence="10">IMP synthase</fullName>
        </alternativeName>
        <alternativeName>
            <fullName evidence="10">Inosinicase</fullName>
        </alternativeName>
    </domain>
</protein>
<dbReference type="Pfam" id="PF02142">
    <property type="entry name" value="MGS"/>
    <property type="match status" value="1"/>
</dbReference>
<dbReference type="GO" id="GO:0003937">
    <property type="term" value="F:IMP cyclohydrolase activity"/>
    <property type="evidence" value="ECO:0007669"/>
    <property type="project" value="UniProtKB-UniRule"/>
</dbReference>
<comment type="pathway">
    <text evidence="1 10">Purine metabolism; IMP biosynthesis via de novo pathway; IMP from 5-formamido-1-(5-phospho-D-ribosyl)imidazole-4-carboxamide: step 1/1.</text>
</comment>
<feature type="domain" description="MGS-like" evidence="11">
    <location>
        <begin position="1"/>
        <end position="149"/>
    </location>
</feature>
<comment type="catalytic activity">
    <reaction evidence="9 10">
        <text>IMP + H2O = 5-formamido-1-(5-phospho-D-ribosyl)imidazole-4-carboxamide</text>
        <dbReference type="Rhea" id="RHEA:18445"/>
        <dbReference type="ChEBI" id="CHEBI:15377"/>
        <dbReference type="ChEBI" id="CHEBI:58053"/>
        <dbReference type="ChEBI" id="CHEBI:58467"/>
        <dbReference type="EC" id="3.5.4.10"/>
    </reaction>
</comment>
<gene>
    <name evidence="10 12" type="primary">purH</name>
    <name evidence="13" type="ORF">VZD24_14085</name>
    <name evidence="12" type="ORF">VZD85_14170</name>
</gene>
<accession>A0AB35YTW6</accession>
<evidence type="ECO:0000256" key="7">
    <source>
        <dbReference type="ARBA" id="ARBA00023268"/>
    </source>
</evidence>
<dbReference type="Pfam" id="PF01808">
    <property type="entry name" value="AICARFT_IMPCHas"/>
    <property type="match status" value="1"/>
</dbReference>
<evidence type="ECO:0000256" key="3">
    <source>
        <dbReference type="ARBA" id="ARBA00007667"/>
    </source>
</evidence>
<evidence type="ECO:0000256" key="6">
    <source>
        <dbReference type="ARBA" id="ARBA00022801"/>
    </source>
</evidence>
<name>A0AB35YTW6_9FLAO</name>
<evidence type="ECO:0000313" key="12">
    <source>
        <dbReference type="EMBL" id="MEM0519505.1"/>
    </source>
</evidence>
<dbReference type="AlphaFoldDB" id="A0AB35YTW6"/>
<evidence type="ECO:0000256" key="9">
    <source>
        <dbReference type="ARBA" id="ARBA00050687"/>
    </source>
</evidence>
<comment type="catalytic activity">
    <reaction evidence="8 10">
        <text>(6R)-10-formyltetrahydrofolate + 5-amino-1-(5-phospho-beta-D-ribosyl)imidazole-4-carboxamide = 5-formamido-1-(5-phospho-D-ribosyl)imidazole-4-carboxamide + (6S)-5,6,7,8-tetrahydrofolate</text>
        <dbReference type="Rhea" id="RHEA:22192"/>
        <dbReference type="ChEBI" id="CHEBI:57453"/>
        <dbReference type="ChEBI" id="CHEBI:58467"/>
        <dbReference type="ChEBI" id="CHEBI:58475"/>
        <dbReference type="ChEBI" id="CHEBI:195366"/>
        <dbReference type="EC" id="2.1.2.3"/>
    </reaction>
</comment>
<dbReference type="SMART" id="SM00798">
    <property type="entry name" value="AICARFT_IMPCHas"/>
    <property type="match status" value="1"/>
</dbReference>
<comment type="similarity">
    <text evidence="3 10">Belongs to the PurH family.</text>
</comment>
<reference evidence="12 15" key="1">
    <citation type="submission" date="2024-01" db="EMBL/GenBank/DDBJ databases">
        <title>Aequorivita flavus sp. nov., isolated from deep-sea sediment.</title>
        <authorList>
            <person name="Chen X."/>
        </authorList>
    </citation>
    <scope>NUCLEOTIDE SEQUENCE</scope>
    <source>
        <strain evidence="12">MCCC 1A16923</strain>
        <strain evidence="13 15">MCCC 1A16935</strain>
    </source>
</reference>
<dbReference type="PANTHER" id="PTHR11692:SF0">
    <property type="entry name" value="BIFUNCTIONAL PURINE BIOSYNTHESIS PROTEIN ATIC"/>
    <property type="match status" value="1"/>
</dbReference>
<dbReference type="FunFam" id="3.40.140.20:FF:000005">
    <property type="entry name" value="Bifunctional purine biosynthesis protein PurH"/>
    <property type="match status" value="1"/>
</dbReference>
<dbReference type="FunFam" id="3.40.140.20:FF:000001">
    <property type="entry name" value="Bifunctional purine biosynthesis protein PurH"/>
    <property type="match status" value="1"/>
</dbReference>
<keyword evidence="5 10" id="KW-0658">Purine biosynthesis</keyword>
<dbReference type="InterPro" id="IPR036914">
    <property type="entry name" value="MGS-like_dom_sf"/>
</dbReference>
<dbReference type="HAMAP" id="MF_00139">
    <property type="entry name" value="PurH"/>
    <property type="match status" value="1"/>
</dbReference>
<dbReference type="InterPro" id="IPR002695">
    <property type="entry name" value="PurH-like"/>
</dbReference>
<dbReference type="GO" id="GO:0005829">
    <property type="term" value="C:cytosol"/>
    <property type="evidence" value="ECO:0007669"/>
    <property type="project" value="TreeGrafter"/>
</dbReference>
<dbReference type="Gene3D" id="3.40.50.1380">
    <property type="entry name" value="Methylglyoxal synthase-like domain"/>
    <property type="match status" value="1"/>
</dbReference>
<dbReference type="EC" id="2.1.2.3" evidence="10"/>
<dbReference type="FunFam" id="3.40.50.1380:FF:000001">
    <property type="entry name" value="Bifunctional purine biosynthesis protein PurH"/>
    <property type="match status" value="1"/>
</dbReference>
<evidence type="ECO:0000313" key="13">
    <source>
        <dbReference type="EMBL" id="MEM0574650.1"/>
    </source>
</evidence>
<evidence type="ECO:0000256" key="10">
    <source>
        <dbReference type="HAMAP-Rule" id="MF_00139"/>
    </source>
</evidence>
<evidence type="ECO:0000259" key="11">
    <source>
        <dbReference type="PROSITE" id="PS51855"/>
    </source>
</evidence>
<dbReference type="InterPro" id="IPR016193">
    <property type="entry name" value="Cytidine_deaminase-like"/>
</dbReference>
<evidence type="ECO:0000256" key="5">
    <source>
        <dbReference type="ARBA" id="ARBA00022755"/>
    </source>
</evidence>
<dbReference type="EC" id="3.5.4.10" evidence="10"/>
<evidence type="ECO:0000256" key="4">
    <source>
        <dbReference type="ARBA" id="ARBA00022679"/>
    </source>
</evidence>
<keyword evidence="4 10" id="KW-0808">Transferase</keyword>
<dbReference type="PIRSF" id="PIRSF000414">
    <property type="entry name" value="AICARFT_IMPCHas"/>
    <property type="match status" value="1"/>
</dbReference>
<evidence type="ECO:0000313" key="15">
    <source>
        <dbReference type="Proteomes" id="UP001390963"/>
    </source>
</evidence>
<dbReference type="PANTHER" id="PTHR11692">
    <property type="entry name" value="BIFUNCTIONAL PURINE BIOSYNTHESIS PROTEIN PURH"/>
    <property type="match status" value="1"/>
</dbReference>
<dbReference type="EMBL" id="JBANCF010000016">
    <property type="protein sequence ID" value="MEM0574650.1"/>
    <property type="molecule type" value="Genomic_DNA"/>
</dbReference>
<dbReference type="Proteomes" id="UP001390963">
    <property type="component" value="Unassembled WGS sequence"/>
</dbReference>
<dbReference type="Gene3D" id="3.40.140.20">
    <property type="match status" value="2"/>
</dbReference>
<dbReference type="EMBL" id="JAZBJM010000014">
    <property type="protein sequence ID" value="MEM0519505.1"/>
    <property type="molecule type" value="Genomic_DNA"/>
</dbReference>
<dbReference type="SUPFAM" id="SSF52335">
    <property type="entry name" value="Methylglyoxal synthase-like"/>
    <property type="match status" value="1"/>
</dbReference>
<dbReference type="CDD" id="cd01421">
    <property type="entry name" value="IMPCH"/>
    <property type="match status" value="1"/>
</dbReference>
<organism evidence="12 14">
    <name type="scientific">Aequorivita flava</name>
    <dbReference type="NCBI Taxonomy" id="3114371"/>
    <lineage>
        <taxon>Bacteria</taxon>
        <taxon>Pseudomonadati</taxon>
        <taxon>Bacteroidota</taxon>
        <taxon>Flavobacteriia</taxon>
        <taxon>Flavobacteriales</taxon>
        <taxon>Flavobacteriaceae</taxon>
        <taxon>Aequorivita</taxon>
    </lineage>
</organism>
<dbReference type="Proteomes" id="UP001388259">
    <property type="component" value="Unassembled WGS sequence"/>
</dbReference>
<evidence type="ECO:0000256" key="2">
    <source>
        <dbReference type="ARBA" id="ARBA00004954"/>
    </source>
</evidence>
<comment type="pathway">
    <text evidence="2 10">Purine metabolism; IMP biosynthesis via de novo pathway; 5-formamido-1-(5-phospho-D-ribosyl)imidazole-4-carboxamide from 5-amino-1-(5-phospho-D-ribosyl)imidazole-4-carboxamide (10-formyl THF route): step 1/1.</text>
</comment>
<dbReference type="PROSITE" id="PS51855">
    <property type="entry name" value="MGS"/>
    <property type="match status" value="1"/>
</dbReference>
<evidence type="ECO:0000256" key="1">
    <source>
        <dbReference type="ARBA" id="ARBA00004844"/>
    </source>
</evidence>
<evidence type="ECO:0000256" key="8">
    <source>
        <dbReference type="ARBA" id="ARBA00050488"/>
    </source>
</evidence>
<keyword evidence="6 10" id="KW-0378">Hydrolase</keyword>
<sequence>MNNSKKITSALISVFSKEGLAPIVKKLHEQNVKLYSTGGTEKFIQDLGIEVTAVEDITDYPSILGGRVKTLHPKVFGGILNRQDNQGDVAEMAQYNIPQIDAVIVDLYPFEKTVASGASETDIIEKIDIGGISLIRAAAKNFKDTICVSSVDDYAEFLKVISVNNGEVTLKDRKRFAAKAFNVSSNYDTAIFNYFNIEEKLPAYKISAVNGQELRYGENPHQKGFFFGNFDEMFTKLHGKELSYNNLLDVDAAVNLMNEFKGEAPTFAILKHNNACGIAQRETVQQAYLAALAGDPVSAFGGILISNVEIDEATANEIHDLFCEVVIAPSFSAKAQEILKGKKNRILLIQKNTQLPSHTVRTCLNGVLVQDKDNITDTAEILTHATDNKPSAQELEDLLFASKICKHTKSNTIVLAKGKQLCASGTGQTSRVDALKQAIEKATSFKFNLDGAVMASDAFFPFPDCVEIADNAGITAVIQPGGSIKDQLSIDYCNTHKMAMVFTGTRHFKH</sequence>
<comment type="caution">
    <text evidence="12">The sequence shown here is derived from an EMBL/GenBank/DDBJ whole genome shotgun (WGS) entry which is preliminary data.</text>
</comment>
<comment type="domain">
    <text evidence="10">The IMP cyclohydrolase activity resides in the N-terminal region.</text>
</comment>
<dbReference type="InterPro" id="IPR024051">
    <property type="entry name" value="AICAR_Tfase_dup_dom_sf"/>
</dbReference>